<evidence type="ECO:0000256" key="7">
    <source>
        <dbReference type="PIRSR" id="PIRSR000915-3"/>
    </source>
</evidence>
<dbReference type="NCBIfam" id="TIGR01457">
    <property type="entry name" value="HAD-SF-IIA-hyp2"/>
    <property type="match status" value="1"/>
</dbReference>
<feature type="binding site" evidence="7">
    <location>
        <position position="10"/>
    </location>
    <ligand>
        <name>Mg(2+)</name>
        <dbReference type="ChEBI" id="CHEBI:18420"/>
    </ligand>
</feature>
<dbReference type="InterPro" id="IPR006354">
    <property type="entry name" value="HAD-SF_hydro_IIA_hyp1"/>
</dbReference>
<dbReference type="EC" id="3.1.3.41" evidence="8"/>
<dbReference type="PANTHER" id="PTHR19288">
    <property type="entry name" value="4-NITROPHENYLPHOSPHATASE-RELATED"/>
    <property type="match status" value="1"/>
</dbReference>
<comment type="cofactor">
    <cofactor evidence="7">
        <name>Mg(2+)</name>
        <dbReference type="ChEBI" id="CHEBI:18420"/>
    </cofactor>
    <text evidence="7">Divalent metal ions. Mg(2+) is the most effective.</text>
</comment>
<evidence type="ECO:0000313" key="8">
    <source>
        <dbReference type="EMBL" id="ERJ13368.1"/>
    </source>
</evidence>
<dbReference type="InterPro" id="IPR023214">
    <property type="entry name" value="HAD_sf"/>
</dbReference>
<evidence type="ECO:0000256" key="5">
    <source>
        <dbReference type="PIRSR" id="PIRSR000915-1"/>
    </source>
</evidence>
<dbReference type="FunFam" id="3.40.50.1000:FF:000053">
    <property type="entry name" value="TIGR01457 family HAD hydrolase"/>
    <property type="match status" value="1"/>
</dbReference>
<comment type="caution">
    <text evidence="8">The sequence shown here is derived from an EMBL/GenBank/DDBJ whole genome shotgun (WGS) entry which is preliminary data.</text>
</comment>
<reference evidence="8 9" key="2">
    <citation type="journal article" date="2013" name="PLoS ONE">
        <title>INDIGO - INtegrated Data Warehouse of MIcrobial GenOmes with Examples from the Red Sea Extremophiles.</title>
        <authorList>
            <person name="Alam I."/>
            <person name="Antunes A."/>
            <person name="Kamau A.A."/>
            <person name="Ba Alawi W."/>
            <person name="Kalkatawi M."/>
            <person name="Stingl U."/>
            <person name="Bajic V.B."/>
        </authorList>
    </citation>
    <scope>NUCLEOTIDE SEQUENCE [LARGE SCALE GENOMIC DNA]</scope>
    <source>
        <strain evidence="8 9">SSD-17B</strain>
    </source>
</reference>
<dbReference type="AlphaFoldDB" id="U2EEG1"/>
<dbReference type="GO" id="GO:0046872">
    <property type="term" value="F:metal ion binding"/>
    <property type="evidence" value="ECO:0007669"/>
    <property type="project" value="UniProtKB-KW"/>
</dbReference>
<proteinExistence type="inferred from homology"/>
<accession>U2EEG1</accession>
<dbReference type="RefSeq" id="WP_008826525.1">
    <property type="nucleotide sequence ID" value="NZ_AFNU02000001.1"/>
</dbReference>
<evidence type="ECO:0000256" key="1">
    <source>
        <dbReference type="ARBA" id="ARBA00006696"/>
    </source>
</evidence>
<evidence type="ECO:0000256" key="3">
    <source>
        <dbReference type="ARBA" id="ARBA00022801"/>
    </source>
</evidence>
<feature type="binding site" evidence="6">
    <location>
        <position position="179"/>
    </location>
    <ligand>
        <name>substrate</name>
    </ligand>
</feature>
<dbReference type="Proteomes" id="UP000005707">
    <property type="component" value="Unassembled WGS sequence"/>
</dbReference>
<gene>
    <name evidence="8" type="ORF">HLPCO_000019</name>
</gene>
<keyword evidence="2 7" id="KW-0479">Metal-binding</keyword>
<evidence type="ECO:0000256" key="4">
    <source>
        <dbReference type="ARBA" id="ARBA00022842"/>
    </source>
</evidence>
<dbReference type="Gene3D" id="3.40.50.1000">
    <property type="entry name" value="HAD superfamily/HAD-like"/>
    <property type="match status" value="2"/>
</dbReference>
<evidence type="ECO:0000256" key="2">
    <source>
        <dbReference type="ARBA" id="ARBA00022723"/>
    </source>
</evidence>
<sequence>MYKGYLIDLDGIAYKGTTVIESCIDFINYLKEHNIPFAFITNNSTRHKRDVYSKLTKMGYDIEQDKIVTSSMVTAEYIKNHKKDATVFLIGMQGIHDELMNHNLKLVENNADYVVIGLDSRLTYEKLAVASLEIANGATFISTNMDYMFPSERGIIPGNGSITKTLEYTTGVKPIVMGKPERAMLDYALSILKLKSDDVAIVGDNYHTDLMLGINNGVDTLFVETGVMSRTDLEQYTKKPTHIVNDLSEWIKICQGIKI</sequence>
<dbReference type="NCBIfam" id="TIGR01460">
    <property type="entry name" value="HAD-SF-IIA"/>
    <property type="match status" value="1"/>
</dbReference>
<keyword evidence="4 7" id="KW-0460">Magnesium</keyword>
<dbReference type="EMBL" id="AFNU02000001">
    <property type="protein sequence ID" value="ERJ13368.1"/>
    <property type="molecule type" value="Genomic_DNA"/>
</dbReference>
<dbReference type="GO" id="GO:0005737">
    <property type="term" value="C:cytoplasm"/>
    <property type="evidence" value="ECO:0007669"/>
    <property type="project" value="TreeGrafter"/>
</dbReference>
<dbReference type="Pfam" id="PF13242">
    <property type="entry name" value="Hydrolase_like"/>
    <property type="match status" value="1"/>
</dbReference>
<comment type="similarity">
    <text evidence="1">Belongs to the HAD-like hydrolase superfamily. NagD family.</text>
</comment>
<reference evidence="8 9" key="1">
    <citation type="journal article" date="2011" name="J. Bacteriol.">
        <title>Genome sequence of Haloplasma contractile, an unusual contractile bacterium from a deep-sea anoxic brine lake.</title>
        <authorList>
            <person name="Antunes A."/>
            <person name="Alam I."/>
            <person name="El Dorry H."/>
            <person name="Siam R."/>
            <person name="Robertson A."/>
            <person name="Bajic V.B."/>
            <person name="Stingl U."/>
        </authorList>
    </citation>
    <scope>NUCLEOTIDE SEQUENCE [LARGE SCALE GENOMIC DNA]</scope>
    <source>
        <strain evidence="8 9">SSD-17B</strain>
    </source>
</reference>
<dbReference type="eggNOG" id="COG0647">
    <property type="taxonomic scope" value="Bacteria"/>
</dbReference>
<evidence type="ECO:0000256" key="6">
    <source>
        <dbReference type="PIRSR" id="PIRSR000915-2"/>
    </source>
</evidence>
<feature type="active site" description="Proton donor" evidence="5">
    <location>
        <position position="10"/>
    </location>
</feature>
<keyword evidence="9" id="KW-1185">Reference proteome</keyword>
<dbReference type="InterPro" id="IPR036412">
    <property type="entry name" value="HAD-like_sf"/>
</dbReference>
<dbReference type="InterPro" id="IPR006357">
    <property type="entry name" value="HAD-SF_hydro_IIA"/>
</dbReference>
<feature type="binding site" evidence="7">
    <location>
        <position position="8"/>
    </location>
    <ligand>
        <name>Mg(2+)</name>
        <dbReference type="ChEBI" id="CHEBI:18420"/>
    </ligand>
</feature>
<dbReference type="CDD" id="cd07530">
    <property type="entry name" value="HAD_Pase_UmpH-like"/>
    <property type="match status" value="1"/>
</dbReference>
<evidence type="ECO:0000313" key="9">
    <source>
        <dbReference type="Proteomes" id="UP000005707"/>
    </source>
</evidence>
<feature type="binding site" evidence="7">
    <location>
        <position position="204"/>
    </location>
    <ligand>
        <name>Mg(2+)</name>
        <dbReference type="ChEBI" id="CHEBI:18420"/>
    </ligand>
</feature>
<dbReference type="SFLD" id="SFLDG01139">
    <property type="entry name" value="C2.A:_Pyridoxal_Phosphate_Phos"/>
    <property type="match status" value="1"/>
</dbReference>
<keyword evidence="3 8" id="KW-0378">Hydrolase</keyword>
<dbReference type="PANTHER" id="PTHR19288:SF46">
    <property type="entry name" value="HALOACID DEHALOGENASE-LIKE HYDROLASE DOMAIN-CONTAINING PROTEIN 2"/>
    <property type="match status" value="1"/>
</dbReference>
<feature type="active site" description="Nucleophile" evidence="5">
    <location>
        <position position="8"/>
    </location>
</feature>
<dbReference type="SFLD" id="SFLDS00003">
    <property type="entry name" value="Haloacid_Dehalogenase"/>
    <property type="match status" value="1"/>
</dbReference>
<dbReference type="InParanoid" id="U2EEG1"/>
<organism evidence="8 9">
    <name type="scientific">Haloplasma contractile SSD-17B</name>
    <dbReference type="NCBI Taxonomy" id="1033810"/>
    <lineage>
        <taxon>Bacteria</taxon>
        <taxon>Bacillati</taxon>
        <taxon>Mycoplasmatota</taxon>
        <taxon>Mollicutes</taxon>
        <taxon>Haloplasmatales</taxon>
        <taxon>Haloplasmataceae</taxon>
        <taxon>Haloplasma</taxon>
    </lineage>
</organism>
<dbReference type="OrthoDB" id="9810449at2"/>
<dbReference type="SUPFAM" id="SSF56784">
    <property type="entry name" value="HAD-like"/>
    <property type="match status" value="1"/>
</dbReference>
<protein>
    <submittedName>
        <fullName evidence="8">Phosphatasehaloacid dehalogenase family protein</fullName>
        <ecNumber evidence="8">3.1.3.41</ecNumber>
    </submittedName>
</protein>
<dbReference type="STRING" id="1033810.HLPCO_000019"/>
<dbReference type="FunCoup" id="U2EEG1">
    <property type="interactions" value="223"/>
</dbReference>
<dbReference type="PIRSF" id="PIRSF000915">
    <property type="entry name" value="PGP-type_phosphatase"/>
    <property type="match status" value="1"/>
</dbReference>
<dbReference type="Pfam" id="PF13344">
    <property type="entry name" value="Hydrolase_6"/>
    <property type="match status" value="1"/>
</dbReference>
<dbReference type="GO" id="GO:0016791">
    <property type="term" value="F:phosphatase activity"/>
    <property type="evidence" value="ECO:0007669"/>
    <property type="project" value="TreeGrafter"/>
</dbReference>
<name>U2EEG1_9MOLU</name>